<proteinExistence type="predicted"/>
<name>A0ABW4EKB3_9RHOB</name>
<comment type="caution">
    <text evidence="1">The sequence shown here is derived from an EMBL/GenBank/DDBJ whole genome shotgun (WGS) entry which is preliminary data.</text>
</comment>
<gene>
    <name evidence="1" type="ORF">ACFTOW_17095</name>
</gene>
<dbReference type="Proteomes" id="UP001597186">
    <property type="component" value="Unassembled WGS sequence"/>
</dbReference>
<organism evidence="1 2">
    <name type="scientific">Lacimonas salitolerans</name>
    <dbReference type="NCBI Taxonomy" id="1323750"/>
    <lineage>
        <taxon>Bacteria</taxon>
        <taxon>Pseudomonadati</taxon>
        <taxon>Pseudomonadota</taxon>
        <taxon>Alphaproteobacteria</taxon>
        <taxon>Rhodobacterales</taxon>
        <taxon>Paracoccaceae</taxon>
        <taxon>Lacimonas</taxon>
    </lineage>
</organism>
<protein>
    <submittedName>
        <fullName evidence="1">PAS domain-containing protein</fullName>
    </submittedName>
</protein>
<evidence type="ECO:0000313" key="2">
    <source>
        <dbReference type="Proteomes" id="UP001597186"/>
    </source>
</evidence>
<keyword evidence="2" id="KW-1185">Reference proteome</keyword>
<reference evidence="2" key="1">
    <citation type="journal article" date="2019" name="Int. J. Syst. Evol. Microbiol.">
        <title>The Global Catalogue of Microorganisms (GCM) 10K type strain sequencing project: providing services to taxonomists for standard genome sequencing and annotation.</title>
        <authorList>
            <consortium name="The Broad Institute Genomics Platform"/>
            <consortium name="The Broad Institute Genome Sequencing Center for Infectious Disease"/>
            <person name="Wu L."/>
            <person name="Ma J."/>
        </authorList>
    </citation>
    <scope>NUCLEOTIDE SEQUENCE [LARGE SCALE GENOMIC DNA]</scope>
    <source>
        <strain evidence="2">CGMCC 1.12477</strain>
    </source>
</reference>
<evidence type="ECO:0000313" key="1">
    <source>
        <dbReference type="EMBL" id="MFD1511101.1"/>
    </source>
</evidence>
<dbReference type="RefSeq" id="WP_379917952.1">
    <property type="nucleotide sequence ID" value="NZ_JBHUDD010000152.1"/>
</dbReference>
<sequence length="207" mass="22179">MTDQLTPRLTLAASATPVAGRSRLAQVEAYWTALFRDGQPPARAQIDPRGIEAALEHAFVAERITPTEARIRVGGHHLSDLLGMEVRGMPVSSLIAPEARAAFGDTLRALFDRTAICRLTLRSPGAIGQPDLTARLLLLPLRGDGNEISRALGCLISDGVIGRAPRRFGITDTTTAPLAARRVTQPAPGMADPPKVFTPHLRLVKSD</sequence>
<accession>A0ABW4EKB3</accession>
<dbReference type="InterPro" id="IPR009922">
    <property type="entry name" value="DUF1457"/>
</dbReference>
<dbReference type="Pfam" id="PF07310">
    <property type="entry name" value="PAS_5"/>
    <property type="match status" value="1"/>
</dbReference>
<dbReference type="EMBL" id="JBHUDD010000152">
    <property type="protein sequence ID" value="MFD1511101.1"/>
    <property type="molecule type" value="Genomic_DNA"/>
</dbReference>